<dbReference type="Pfam" id="PF00657">
    <property type="entry name" value="Lipase_GDSL"/>
    <property type="match status" value="1"/>
</dbReference>
<name>A0A8S0QMP8_OLEEU</name>
<evidence type="ECO:0000256" key="5">
    <source>
        <dbReference type="SAM" id="SignalP"/>
    </source>
</evidence>
<accession>A0A8S0QMP8</accession>
<dbReference type="Gramene" id="OE9A083687T1">
    <property type="protein sequence ID" value="OE9A083687C1"/>
    <property type="gene ID" value="OE9A083687"/>
</dbReference>
<keyword evidence="7" id="KW-1185">Reference proteome</keyword>
<dbReference type="AlphaFoldDB" id="A0A8S0QMP8"/>
<evidence type="ECO:0000256" key="2">
    <source>
        <dbReference type="ARBA" id="ARBA00022729"/>
    </source>
</evidence>
<sequence length="345" mass="37851">MASNISPLKTAFSCAVLFLLSASNYACGCYKSIISFGDSLADTGNLLYLESTSSNEKPPSGFLPYGETFFHHPTGRFSDGRLIIDFIAQDMGLPFVPPFHGEGNVSRRNYREGVNFAVGGSTALEDSFFAKIGVKIPYANVSLAAQLSWFKEFLSTICHKPSKCKKFLQTSLVLMGEIGGNDYNHAFFGGKNEEVALFIPQVVKAIGVTIEELIKLGATTLIVPGNFPIGCSSYYLTYFERYKGKYNRDPNTGCISWLNMFSEYHNSLLQMELERIRQIHAHTTIIYADYDNAAMSIYLSLDKYGFTKGTLTACCGGEGPFNVSLTVHCGASGSTTCEDPSKYVS</sequence>
<dbReference type="EMBL" id="CACTIH010001927">
    <property type="protein sequence ID" value="CAA2968949.1"/>
    <property type="molecule type" value="Genomic_DNA"/>
</dbReference>
<dbReference type="PANTHER" id="PTHR22835:SF683">
    <property type="entry name" value="OS05G0506800 PROTEIN"/>
    <property type="match status" value="1"/>
</dbReference>
<dbReference type="OrthoDB" id="1600564at2759"/>
<keyword evidence="2 5" id="KW-0732">Signal</keyword>
<proteinExistence type="inferred from homology"/>
<comment type="caution">
    <text evidence="6">The sequence shown here is derived from an EMBL/GenBank/DDBJ whole genome shotgun (WGS) entry which is preliminary data.</text>
</comment>
<keyword evidence="3" id="KW-0378">Hydrolase</keyword>
<dbReference type="InterPro" id="IPR001087">
    <property type="entry name" value="GDSL"/>
</dbReference>
<keyword evidence="4" id="KW-0325">Glycoprotein</keyword>
<gene>
    <name evidence="6" type="ORF">OLEA9_A083687</name>
</gene>
<protein>
    <submittedName>
        <fullName evidence="6">Uncharacterized protein</fullName>
    </submittedName>
</protein>
<organism evidence="6 7">
    <name type="scientific">Olea europaea subsp. europaea</name>
    <dbReference type="NCBI Taxonomy" id="158383"/>
    <lineage>
        <taxon>Eukaryota</taxon>
        <taxon>Viridiplantae</taxon>
        <taxon>Streptophyta</taxon>
        <taxon>Embryophyta</taxon>
        <taxon>Tracheophyta</taxon>
        <taxon>Spermatophyta</taxon>
        <taxon>Magnoliopsida</taxon>
        <taxon>eudicotyledons</taxon>
        <taxon>Gunneridae</taxon>
        <taxon>Pentapetalae</taxon>
        <taxon>asterids</taxon>
        <taxon>lamiids</taxon>
        <taxon>Lamiales</taxon>
        <taxon>Oleaceae</taxon>
        <taxon>Oleeae</taxon>
        <taxon>Olea</taxon>
    </lineage>
</organism>
<dbReference type="InterPro" id="IPR036514">
    <property type="entry name" value="SGNH_hydro_sf"/>
</dbReference>
<evidence type="ECO:0000313" key="6">
    <source>
        <dbReference type="EMBL" id="CAA2968949.1"/>
    </source>
</evidence>
<comment type="similarity">
    <text evidence="1">Belongs to the 'GDSL' lipolytic enzyme family.</text>
</comment>
<dbReference type="CDD" id="cd01837">
    <property type="entry name" value="SGNH_plant_lipase_like"/>
    <property type="match status" value="1"/>
</dbReference>
<dbReference type="GO" id="GO:0016788">
    <property type="term" value="F:hydrolase activity, acting on ester bonds"/>
    <property type="evidence" value="ECO:0007669"/>
    <property type="project" value="InterPro"/>
</dbReference>
<dbReference type="InterPro" id="IPR035669">
    <property type="entry name" value="SGNH_plant_lipase-like"/>
</dbReference>
<evidence type="ECO:0000313" key="7">
    <source>
        <dbReference type="Proteomes" id="UP000594638"/>
    </source>
</evidence>
<evidence type="ECO:0000256" key="1">
    <source>
        <dbReference type="ARBA" id="ARBA00008668"/>
    </source>
</evidence>
<evidence type="ECO:0000256" key="3">
    <source>
        <dbReference type="ARBA" id="ARBA00022801"/>
    </source>
</evidence>
<dbReference type="PANTHER" id="PTHR22835">
    <property type="entry name" value="ZINC FINGER FYVE DOMAIN CONTAINING PROTEIN"/>
    <property type="match status" value="1"/>
</dbReference>
<evidence type="ECO:0000256" key="4">
    <source>
        <dbReference type="ARBA" id="ARBA00023180"/>
    </source>
</evidence>
<dbReference type="Proteomes" id="UP000594638">
    <property type="component" value="Unassembled WGS sequence"/>
</dbReference>
<dbReference type="Gene3D" id="3.40.50.1110">
    <property type="entry name" value="SGNH hydrolase"/>
    <property type="match status" value="1"/>
</dbReference>
<feature type="chain" id="PRO_5035730841" evidence="5">
    <location>
        <begin position="29"/>
        <end position="345"/>
    </location>
</feature>
<reference evidence="6 7" key="1">
    <citation type="submission" date="2019-12" db="EMBL/GenBank/DDBJ databases">
        <authorList>
            <person name="Alioto T."/>
            <person name="Alioto T."/>
            <person name="Gomez Garrido J."/>
        </authorList>
    </citation>
    <scope>NUCLEOTIDE SEQUENCE [LARGE SCALE GENOMIC DNA]</scope>
</reference>
<feature type="signal peptide" evidence="5">
    <location>
        <begin position="1"/>
        <end position="28"/>
    </location>
</feature>